<reference evidence="7" key="1">
    <citation type="journal article" date="2019" name="Int. J. Syst. Evol. Microbiol.">
        <title>The Global Catalogue of Microorganisms (GCM) 10K type strain sequencing project: providing services to taxonomists for standard genome sequencing and annotation.</title>
        <authorList>
            <consortium name="The Broad Institute Genomics Platform"/>
            <consortium name="The Broad Institute Genome Sequencing Center for Infectious Disease"/>
            <person name="Wu L."/>
            <person name="Ma J."/>
        </authorList>
    </citation>
    <scope>NUCLEOTIDE SEQUENCE [LARGE SCALE GENOMIC DNA]</scope>
    <source>
        <strain evidence="7">JCM 16703</strain>
    </source>
</reference>
<dbReference type="SUPFAM" id="SSF46689">
    <property type="entry name" value="Homeodomain-like"/>
    <property type="match status" value="1"/>
</dbReference>
<organism evidence="6 7">
    <name type="scientific">Nocardioides fonticola</name>
    <dbReference type="NCBI Taxonomy" id="450363"/>
    <lineage>
        <taxon>Bacteria</taxon>
        <taxon>Bacillati</taxon>
        <taxon>Actinomycetota</taxon>
        <taxon>Actinomycetes</taxon>
        <taxon>Propionibacteriales</taxon>
        <taxon>Nocardioidaceae</taxon>
        <taxon>Nocardioides</taxon>
    </lineage>
</organism>
<dbReference type="PROSITE" id="PS50977">
    <property type="entry name" value="HTH_TETR_2"/>
    <property type="match status" value="1"/>
</dbReference>
<gene>
    <name evidence="6" type="ORF">GCM10022215_24730</name>
</gene>
<name>A0ABP7XLK0_9ACTN</name>
<dbReference type="InterPro" id="IPR040611">
    <property type="entry name" value="AlkX_C"/>
</dbReference>
<evidence type="ECO:0000313" key="7">
    <source>
        <dbReference type="Proteomes" id="UP001501495"/>
    </source>
</evidence>
<accession>A0ABP7XLK0</accession>
<evidence type="ECO:0000313" key="6">
    <source>
        <dbReference type="EMBL" id="GAA4120756.1"/>
    </source>
</evidence>
<comment type="caution">
    <text evidence="6">The sequence shown here is derived from an EMBL/GenBank/DDBJ whole genome shotgun (WGS) entry which is preliminary data.</text>
</comment>
<evidence type="ECO:0000256" key="3">
    <source>
        <dbReference type="ARBA" id="ARBA00023163"/>
    </source>
</evidence>
<dbReference type="PANTHER" id="PTHR30055">
    <property type="entry name" value="HTH-TYPE TRANSCRIPTIONAL REGULATOR RUTR"/>
    <property type="match status" value="1"/>
</dbReference>
<dbReference type="InterPro" id="IPR050109">
    <property type="entry name" value="HTH-type_TetR-like_transc_reg"/>
</dbReference>
<feature type="DNA-binding region" description="H-T-H motif" evidence="4">
    <location>
        <begin position="38"/>
        <end position="57"/>
    </location>
</feature>
<dbReference type="Gene3D" id="1.10.357.10">
    <property type="entry name" value="Tetracycline Repressor, domain 2"/>
    <property type="match status" value="1"/>
</dbReference>
<evidence type="ECO:0000256" key="2">
    <source>
        <dbReference type="ARBA" id="ARBA00023125"/>
    </source>
</evidence>
<feature type="domain" description="HTH tetR-type" evidence="5">
    <location>
        <begin position="15"/>
        <end position="75"/>
    </location>
</feature>
<protein>
    <submittedName>
        <fullName evidence="6">TetR family transcriptional regulator</fullName>
    </submittedName>
</protein>
<sequence>MPVKTVADVRDRARAGVRDVVLDAAREVTLDQGWRAVRIGALATQVGLSRQSVHLVFGTKAQLGSDLVHREIDQLLTGIGAALDAHPGDPLACIREAATVTLTSMAENPLLQIIISGGGDEDLLALLTSRGDWILRQATELLHTWAARELPDVEPARIESMAEPVVRLCLSHGVTPTQPIPDAVDSLVRISCLLIGLPDPGP</sequence>
<dbReference type="Pfam" id="PF00440">
    <property type="entry name" value="TetR_N"/>
    <property type="match status" value="1"/>
</dbReference>
<keyword evidence="3" id="KW-0804">Transcription</keyword>
<evidence type="ECO:0000256" key="4">
    <source>
        <dbReference type="PROSITE-ProRule" id="PRU00335"/>
    </source>
</evidence>
<keyword evidence="2 4" id="KW-0238">DNA-binding</keyword>
<evidence type="ECO:0000259" key="5">
    <source>
        <dbReference type="PROSITE" id="PS50977"/>
    </source>
</evidence>
<evidence type="ECO:0000256" key="1">
    <source>
        <dbReference type="ARBA" id="ARBA00023015"/>
    </source>
</evidence>
<keyword evidence="1" id="KW-0805">Transcription regulation</keyword>
<dbReference type="Pfam" id="PF18556">
    <property type="entry name" value="TetR_C_35"/>
    <property type="match status" value="1"/>
</dbReference>
<dbReference type="Proteomes" id="UP001501495">
    <property type="component" value="Unassembled WGS sequence"/>
</dbReference>
<dbReference type="EMBL" id="BAAAZH010000017">
    <property type="protein sequence ID" value="GAA4120756.1"/>
    <property type="molecule type" value="Genomic_DNA"/>
</dbReference>
<dbReference type="PANTHER" id="PTHR30055:SF234">
    <property type="entry name" value="HTH-TYPE TRANSCRIPTIONAL REGULATOR BETI"/>
    <property type="match status" value="1"/>
</dbReference>
<dbReference type="InterPro" id="IPR001647">
    <property type="entry name" value="HTH_TetR"/>
</dbReference>
<proteinExistence type="predicted"/>
<dbReference type="InterPro" id="IPR009057">
    <property type="entry name" value="Homeodomain-like_sf"/>
</dbReference>
<keyword evidence="7" id="KW-1185">Reference proteome</keyword>